<dbReference type="GO" id="GO:0050897">
    <property type="term" value="F:cobalt ion binding"/>
    <property type="evidence" value="ECO:0007669"/>
    <property type="project" value="TreeGrafter"/>
</dbReference>
<name>A0A4Y7RLC2_9FIRM</name>
<comment type="caution">
    <text evidence="3">The sequence shown here is derived from an EMBL/GenBank/DDBJ whole genome shotgun (WGS) entry which is preliminary data.</text>
</comment>
<dbReference type="GO" id="GO:0046870">
    <property type="term" value="F:cadmium ion binding"/>
    <property type="evidence" value="ECO:0007669"/>
    <property type="project" value="TreeGrafter"/>
</dbReference>
<dbReference type="AlphaFoldDB" id="A0A4Y7RLC2"/>
<accession>A0A4Y7RLC2</accession>
<dbReference type="GO" id="GO:0005507">
    <property type="term" value="F:copper ion binding"/>
    <property type="evidence" value="ECO:0007669"/>
    <property type="project" value="TreeGrafter"/>
</dbReference>
<keyword evidence="3" id="KW-0808">Transferase</keyword>
<dbReference type="SUPFAM" id="SSF46600">
    <property type="entry name" value="C-terminal UvrC-binding domain of UvrB"/>
    <property type="match status" value="1"/>
</dbReference>
<reference evidence="3 4" key="1">
    <citation type="journal article" date="2018" name="Environ. Microbiol.">
        <title>Novel energy conservation strategies and behaviour of Pelotomaculum schinkii driving syntrophic propionate catabolism.</title>
        <authorList>
            <person name="Hidalgo-Ahumada C.A.P."/>
            <person name="Nobu M.K."/>
            <person name="Narihiro T."/>
            <person name="Tamaki H."/>
            <person name="Liu W.T."/>
            <person name="Kamagata Y."/>
            <person name="Stams A.J.M."/>
            <person name="Imachi H."/>
            <person name="Sousa D.Z."/>
        </authorList>
    </citation>
    <scope>NUCLEOTIDE SEQUENCE [LARGE SCALE GENOMIC DNA]</scope>
    <source>
        <strain evidence="3 4">MGP</strain>
    </source>
</reference>
<dbReference type="PANTHER" id="PTHR38430">
    <property type="entry name" value="PROTEIN-ARGININE KINASE ACTIVATOR PROTEIN"/>
    <property type="match status" value="1"/>
</dbReference>
<dbReference type="InterPro" id="IPR036876">
    <property type="entry name" value="UVR_dom_sf"/>
</dbReference>
<feature type="domain" description="UVR" evidence="2">
    <location>
        <begin position="133"/>
        <end position="168"/>
    </location>
</feature>
<feature type="coiled-coil region" evidence="1">
    <location>
        <begin position="129"/>
        <end position="175"/>
    </location>
</feature>
<proteinExistence type="predicted"/>
<dbReference type="PANTHER" id="PTHR38430:SF1">
    <property type="entry name" value="PROTEIN-ARGININE KINASE ACTIVATOR PROTEIN"/>
    <property type="match status" value="1"/>
</dbReference>
<dbReference type="OrthoDB" id="9788704at2"/>
<dbReference type="GO" id="GO:0016301">
    <property type="term" value="F:kinase activity"/>
    <property type="evidence" value="ECO:0007669"/>
    <property type="project" value="UniProtKB-KW"/>
</dbReference>
<evidence type="ECO:0000313" key="4">
    <source>
        <dbReference type="Proteomes" id="UP000297597"/>
    </source>
</evidence>
<dbReference type="Gene3D" id="4.10.860.10">
    <property type="entry name" value="UVR domain"/>
    <property type="match status" value="1"/>
</dbReference>
<dbReference type="EMBL" id="QFFZ01000046">
    <property type="protein sequence ID" value="TEB09482.1"/>
    <property type="molecule type" value="Genomic_DNA"/>
</dbReference>
<evidence type="ECO:0000256" key="1">
    <source>
        <dbReference type="SAM" id="Coils"/>
    </source>
</evidence>
<dbReference type="RefSeq" id="WP_134214929.1">
    <property type="nucleotide sequence ID" value="NZ_QFFZ01000046.1"/>
</dbReference>
<evidence type="ECO:0000313" key="3">
    <source>
        <dbReference type="EMBL" id="TEB09482.1"/>
    </source>
</evidence>
<dbReference type="GO" id="GO:1990169">
    <property type="term" value="P:stress response to copper ion"/>
    <property type="evidence" value="ECO:0007669"/>
    <property type="project" value="TreeGrafter"/>
</dbReference>
<gene>
    <name evidence="3" type="primary">mcsA</name>
    <name evidence="3" type="ORF">Pmgp_03082</name>
</gene>
<dbReference type="InterPro" id="IPR025542">
    <property type="entry name" value="YacH"/>
</dbReference>
<dbReference type="Pfam" id="PF02151">
    <property type="entry name" value="UVR"/>
    <property type="match status" value="1"/>
</dbReference>
<protein>
    <submittedName>
        <fullName evidence="3">Protein-arginine kinase activator protein</fullName>
    </submittedName>
</protein>
<dbReference type="PIRSF" id="PIRSF015034">
    <property type="entry name" value="YacH"/>
    <property type="match status" value="1"/>
</dbReference>
<keyword evidence="1" id="KW-0175">Coiled coil</keyword>
<dbReference type="PROSITE" id="PS50151">
    <property type="entry name" value="UVR"/>
    <property type="match status" value="1"/>
</dbReference>
<dbReference type="GO" id="GO:0008270">
    <property type="term" value="F:zinc ion binding"/>
    <property type="evidence" value="ECO:0007669"/>
    <property type="project" value="TreeGrafter"/>
</dbReference>
<dbReference type="InterPro" id="IPR001943">
    <property type="entry name" value="UVR_dom"/>
</dbReference>
<organism evidence="3 4">
    <name type="scientific">Pelotomaculum propionicicum</name>
    <dbReference type="NCBI Taxonomy" id="258475"/>
    <lineage>
        <taxon>Bacteria</taxon>
        <taxon>Bacillati</taxon>
        <taxon>Bacillota</taxon>
        <taxon>Clostridia</taxon>
        <taxon>Eubacteriales</taxon>
        <taxon>Desulfotomaculaceae</taxon>
        <taxon>Pelotomaculum</taxon>
    </lineage>
</organism>
<keyword evidence="4" id="KW-1185">Reference proteome</keyword>
<sequence>MQCERCNERPATVHLTEITNGQKQETHLCEVCAKEIQLQGFGLLPQMNLHNFLAGLLNYEFNGSKFGQQEAGVKACAKCGVAESQFVKKGLLGCGDCYPCFEEKLQPLLRRIHGNTRHTGKVPERTGGNARLLKEIENMKRKLTEAVSREEFELAAELRDTVRQLEKRLEEGGEA</sequence>
<dbReference type="Proteomes" id="UP000297597">
    <property type="component" value="Unassembled WGS sequence"/>
</dbReference>
<evidence type="ECO:0000259" key="2">
    <source>
        <dbReference type="PROSITE" id="PS50151"/>
    </source>
</evidence>
<dbReference type="GO" id="GO:1990170">
    <property type="term" value="P:stress response to cadmium ion"/>
    <property type="evidence" value="ECO:0007669"/>
    <property type="project" value="TreeGrafter"/>
</dbReference>
<keyword evidence="3" id="KW-0418">Kinase</keyword>